<keyword evidence="4 6" id="KW-0450">Lipoyl</keyword>
<dbReference type="InterPro" id="IPR011053">
    <property type="entry name" value="Single_hybrid_motif"/>
</dbReference>
<keyword evidence="11" id="KW-1185">Reference proteome</keyword>
<keyword evidence="10" id="KW-0670">Pyruvate</keyword>
<dbReference type="Gene3D" id="3.30.559.10">
    <property type="entry name" value="Chloramphenicol acetyltransferase-like domain"/>
    <property type="match status" value="1"/>
</dbReference>
<dbReference type="InterPro" id="IPR004167">
    <property type="entry name" value="PSBD"/>
</dbReference>
<keyword evidence="3 6" id="KW-0808">Transferase</keyword>
<evidence type="ECO:0000256" key="4">
    <source>
        <dbReference type="ARBA" id="ARBA00022823"/>
    </source>
</evidence>
<dbReference type="PANTHER" id="PTHR43178">
    <property type="entry name" value="DIHYDROLIPOAMIDE ACETYLTRANSFERASE COMPONENT OF PYRUVATE DEHYDROGENASE COMPLEX"/>
    <property type="match status" value="1"/>
</dbReference>
<dbReference type="Pfam" id="PF00198">
    <property type="entry name" value="2-oxoacid_dh"/>
    <property type="match status" value="1"/>
</dbReference>
<dbReference type="PROSITE" id="PS51826">
    <property type="entry name" value="PSBD"/>
    <property type="match status" value="1"/>
</dbReference>
<evidence type="ECO:0000256" key="3">
    <source>
        <dbReference type="ARBA" id="ARBA00022679"/>
    </source>
</evidence>
<name>A0ABQ3IH50_9PSEU</name>
<comment type="caution">
    <text evidence="10">The sequence shown here is derived from an EMBL/GenBank/DDBJ whole genome shotgun (WGS) entry which is preliminary data.</text>
</comment>
<feature type="domain" description="Lipoyl-binding" evidence="8">
    <location>
        <begin position="1"/>
        <end position="76"/>
    </location>
</feature>
<dbReference type="CDD" id="cd06849">
    <property type="entry name" value="lipoyl_domain"/>
    <property type="match status" value="1"/>
</dbReference>
<dbReference type="EMBL" id="BNAU01000001">
    <property type="protein sequence ID" value="GHE84353.1"/>
    <property type="molecule type" value="Genomic_DNA"/>
</dbReference>
<evidence type="ECO:0000259" key="9">
    <source>
        <dbReference type="PROSITE" id="PS51826"/>
    </source>
</evidence>
<organism evidence="10 11">
    <name type="scientific">Amycolatopsis deserti</name>
    <dbReference type="NCBI Taxonomy" id="185696"/>
    <lineage>
        <taxon>Bacteria</taxon>
        <taxon>Bacillati</taxon>
        <taxon>Actinomycetota</taxon>
        <taxon>Actinomycetes</taxon>
        <taxon>Pseudonocardiales</taxon>
        <taxon>Pseudonocardiaceae</taxon>
        <taxon>Amycolatopsis</taxon>
    </lineage>
</organism>
<dbReference type="PANTHER" id="PTHR43178:SF5">
    <property type="entry name" value="LIPOAMIDE ACYLTRANSFERASE COMPONENT OF BRANCHED-CHAIN ALPHA-KETO ACID DEHYDROGENASE COMPLEX, MITOCHONDRIAL"/>
    <property type="match status" value="1"/>
</dbReference>
<dbReference type="PROSITE" id="PS50968">
    <property type="entry name" value="BIOTINYL_LIPOYL"/>
    <property type="match status" value="1"/>
</dbReference>
<keyword evidence="5 6" id="KW-0012">Acyltransferase</keyword>
<sequence>MYTIRLPRLGQTMESGTITQWHFAEGDRFTAGEPLYDVETEKMNTEVEAKQDGVLARIVTASGDNVPVGTVLAVAAEVGETFSGADIEAVLGEHSGQPAEAATTESASDEQASQPPSGDQAPAREMAVAGLAQGPVRAVPKARRVARQLGVDLESVRGSGQNGVIRVSDVESASGTAGYVGAPRVAERIPVRGVAKAMADAMTRSWREIPQFVQQISLDATALRARLKRLRYEGVQVTYTDLLIAAVASAVSEVPAVNSTFTDEEIIRYSDVNVSFAVAADRGLLVPVVRQANRLPIDRIGATTKELAERARAGKLRATDISDGTITVSNLGAFGVETGTPIVNAPQSAIIFVGALSDRAIVEDGQVVVRPMLNIAVAYDHRVIDGMTGAKFTSALKNRLEAGG</sequence>
<evidence type="ECO:0000256" key="1">
    <source>
        <dbReference type="ARBA" id="ARBA00001938"/>
    </source>
</evidence>
<dbReference type="SUPFAM" id="SSF51230">
    <property type="entry name" value="Single hybrid motif"/>
    <property type="match status" value="1"/>
</dbReference>
<feature type="region of interest" description="Disordered" evidence="7">
    <location>
        <begin position="95"/>
        <end position="122"/>
    </location>
</feature>
<dbReference type="Pfam" id="PF02817">
    <property type="entry name" value="E3_binding"/>
    <property type="match status" value="1"/>
</dbReference>
<accession>A0ABQ3IH50</accession>
<evidence type="ECO:0000313" key="11">
    <source>
        <dbReference type="Proteomes" id="UP000605897"/>
    </source>
</evidence>
<dbReference type="Gene3D" id="4.10.320.10">
    <property type="entry name" value="E3-binding domain"/>
    <property type="match status" value="1"/>
</dbReference>
<feature type="domain" description="Peripheral subunit-binding (PSBD)" evidence="9">
    <location>
        <begin position="137"/>
        <end position="174"/>
    </location>
</feature>
<evidence type="ECO:0000256" key="7">
    <source>
        <dbReference type="SAM" id="MobiDB-lite"/>
    </source>
</evidence>
<evidence type="ECO:0000256" key="2">
    <source>
        <dbReference type="ARBA" id="ARBA00007317"/>
    </source>
</evidence>
<dbReference type="InterPro" id="IPR000089">
    <property type="entry name" value="Biotin_lipoyl"/>
</dbReference>
<dbReference type="InterPro" id="IPR001078">
    <property type="entry name" value="2-oxoacid_DH_actylTfrase"/>
</dbReference>
<dbReference type="Pfam" id="PF00364">
    <property type="entry name" value="Biotin_lipoyl"/>
    <property type="match status" value="1"/>
</dbReference>
<evidence type="ECO:0000259" key="8">
    <source>
        <dbReference type="PROSITE" id="PS50968"/>
    </source>
</evidence>
<dbReference type="Gene3D" id="2.40.50.100">
    <property type="match status" value="1"/>
</dbReference>
<evidence type="ECO:0000256" key="5">
    <source>
        <dbReference type="ARBA" id="ARBA00023315"/>
    </source>
</evidence>
<dbReference type="InterPro" id="IPR036625">
    <property type="entry name" value="E3-bd_dom_sf"/>
</dbReference>
<dbReference type="EC" id="2.3.1.-" evidence="6"/>
<evidence type="ECO:0000256" key="6">
    <source>
        <dbReference type="RuleBase" id="RU003423"/>
    </source>
</evidence>
<dbReference type="InterPro" id="IPR023213">
    <property type="entry name" value="CAT-like_dom_sf"/>
</dbReference>
<reference evidence="11" key="1">
    <citation type="journal article" date="2019" name="Int. J. Syst. Evol. Microbiol.">
        <title>The Global Catalogue of Microorganisms (GCM) 10K type strain sequencing project: providing services to taxonomists for standard genome sequencing and annotation.</title>
        <authorList>
            <consortium name="The Broad Institute Genomics Platform"/>
            <consortium name="The Broad Institute Genome Sequencing Center for Infectious Disease"/>
            <person name="Wu L."/>
            <person name="Ma J."/>
        </authorList>
    </citation>
    <scope>NUCLEOTIDE SEQUENCE [LARGE SCALE GENOMIC DNA]</scope>
    <source>
        <strain evidence="11">CGMCC 4.7677</strain>
    </source>
</reference>
<dbReference type="SUPFAM" id="SSF52777">
    <property type="entry name" value="CoA-dependent acyltransferases"/>
    <property type="match status" value="1"/>
</dbReference>
<gene>
    <name evidence="10" type="ORF">GCM10017786_15000</name>
</gene>
<comment type="cofactor">
    <cofactor evidence="1 6">
        <name>(R)-lipoate</name>
        <dbReference type="ChEBI" id="CHEBI:83088"/>
    </cofactor>
</comment>
<comment type="similarity">
    <text evidence="2 6">Belongs to the 2-oxoacid dehydrogenase family.</text>
</comment>
<evidence type="ECO:0000313" key="10">
    <source>
        <dbReference type="EMBL" id="GHE84353.1"/>
    </source>
</evidence>
<proteinExistence type="inferred from homology"/>
<protein>
    <recommendedName>
        <fullName evidence="6">Dihydrolipoamide acetyltransferase component of pyruvate dehydrogenase complex</fullName>
        <ecNumber evidence="6">2.3.1.-</ecNumber>
    </recommendedName>
</protein>
<dbReference type="SUPFAM" id="SSF47005">
    <property type="entry name" value="Peripheral subunit-binding domain of 2-oxo acid dehydrogenase complex"/>
    <property type="match status" value="1"/>
</dbReference>
<dbReference type="InterPro" id="IPR050743">
    <property type="entry name" value="2-oxoacid_DH_E2_comp"/>
</dbReference>
<dbReference type="Proteomes" id="UP000605897">
    <property type="component" value="Unassembled WGS sequence"/>
</dbReference>
<feature type="compositionally biased region" description="Low complexity" evidence="7">
    <location>
        <begin position="99"/>
        <end position="113"/>
    </location>
</feature>